<reference evidence="1 2" key="1">
    <citation type="submission" date="2018-01" db="EMBL/GenBank/DDBJ databases">
        <title>Complete genome sequence of Bacteriovorax stolpii DSM12778.</title>
        <authorList>
            <person name="Tang B."/>
            <person name="Chang J."/>
        </authorList>
    </citation>
    <scope>NUCLEOTIDE SEQUENCE [LARGE SCALE GENOMIC DNA]</scope>
    <source>
        <strain evidence="1 2">DSM 12778</strain>
    </source>
</reference>
<dbReference type="PROSITE" id="PS50006">
    <property type="entry name" value="FHA_DOMAIN"/>
    <property type="match status" value="1"/>
</dbReference>
<proteinExistence type="predicted"/>
<dbReference type="Proteomes" id="UP000235584">
    <property type="component" value="Chromosome"/>
</dbReference>
<dbReference type="Pfam" id="PF00498">
    <property type="entry name" value="FHA"/>
    <property type="match status" value="1"/>
</dbReference>
<evidence type="ECO:0000313" key="2">
    <source>
        <dbReference type="Proteomes" id="UP000235584"/>
    </source>
</evidence>
<dbReference type="Gene3D" id="2.60.200.20">
    <property type="match status" value="1"/>
</dbReference>
<keyword evidence="2" id="KW-1185">Reference proteome</keyword>
<gene>
    <name evidence="1" type="ORF">C0V70_17415</name>
</gene>
<organism evidence="1 2">
    <name type="scientific">Bacteriovorax stolpii</name>
    <name type="common">Bdellovibrio stolpii</name>
    <dbReference type="NCBI Taxonomy" id="960"/>
    <lineage>
        <taxon>Bacteria</taxon>
        <taxon>Pseudomonadati</taxon>
        <taxon>Bdellovibrionota</taxon>
        <taxon>Bacteriovoracia</taxon>
        <taxon>Bacteriovoracales</taxon>
        <taxon>Bacteriovoracaceae</taxon>
        <taxon>Bacteriovorax</taxon>
    </lineage>
</organism>
<dbReference type="KEGG" id="bsto:C0V70_17415"/>
<protein>
    <submittedName>
        <fullName evidence="1">Uncharacterized protein</fullName>
    </submittedName>
</protein>
<dbReference type="SMART" id="SM00240">
    <property type="entry name" value="FHA"/>
    <property type="match status" value="1"/>
</dbReference>
<dbReference type="InterPro" id="IPR008984">
    <property type="entry name" value="SMAD_FHA_dom_sf"/>
</dbReference>
<dbReference type="EMBL" id="CP025704">
    <property type="protein sequence ID" value="AUN99849.1"/>
    <property type="molecule type" value="Genomic_DNA"/>
</dbReference>
<name>A0A2K9NWF2_BACTC</name>
<dbReference type="InterPro" id="IPR000253">
    <property type="entry name" value="FHA_dom"/>
</dbReference>
<dbReference type="OrthoDB" id="151099at2"/>
<accession>A0A2K9NWF2</accession>
<dbReference type="RefSeq" id="WP_102245138.1">
    <property type="nucleotide sequence ID" value="NZ_CP025704.1"/>
</dbReference>
<evidence type="ECO:0000313" key="1">
    <source>
        <dbReference type="EMBL" id="AUN99849.1"/>
    </source>
</evidence>
<dbReference type="CDD" id="cd00060">
    <property type="entry name" value="FHA"/>
    <property type="match status" value="1"/>
</dbReference>
<dbReference type="AlphaFoldDB" id="A0A2K9NWF2"/>
<dbReference type="SUPFAM" id="SSF49879">
    <property type="entry name" value="SMAD/FHA domain"/>
    <property type="match status" value="1"/>
</dbReference>
<sequence>MYKLVVVGGKLRGQEFVLKSGENVLGRDPGCDIHFPVEGVSKKHMGVTVADDVIYVNDLGSANGTFLNGRIVKKASIKSGDKIGLPNSILQLVYVQEKKVVVKKKVAVQREREESLDELLSGGTPPDNLVGKIFWLFKYKFMPLLHGINQEYEWRILLAIMTAAFALVTITLTIGPVLQDSKNVLMNEIRIRGTHYADEISRTNTKALEQKALERVDTSFLDGAGQDGVESYELIDLDGRVLRPISRLNEYTNDTVSIQIKEWFSNPKNKNIKDARILPLEGGKIGIGKQIFVYDPKTGTQEPVGIIAIRFAPTTLTAEASKSTRLYLESVVTSLLVGILFFGVVYYLTLRPIEELRIQIEEGLRGRRRSVESKLLFEEMNPVRNAINTGLQRIRELQRDESDISADDLESDDAYVNTLLEFMRGAQGPVIVLNSAKNLVRINTPAEDVCGIRQSMSEGMNILDITKERGFAATLIELCDNSANNSGLSQEGNYELQGKPYNIYVNSLMGKDGFAKGFYIAFVLDN</sequence>